<dbReference type="Proteomes" id="UP000199341">
    <property type="component" value="Unassembled WGS sequence"/>
</dbReference>
<sequence>MSLPRRAFAAHPDALADLRNLPEPIRDQALLHLQALVNGERVAKRLEGRLEGFHKVVLGMGTDWASHRLVVQFRPAPDTSRHEREVYLVAAGPRADYAVYRTAQHRTGRTQAPPPDPATAARIRAANSRSPHAASLTPSSPAASVAYSTSTTATSRKAVR</sequence>
<dbReference type="AlphaFoldDB" id="A0A1H0SIA4"/>
<gene>
    <name evidence="2" type="ORF">SAMN05216259_12819</name>
</gene>
<evidence type="ECO:0000256" key="1">
    <source>
        <dbReference type="SAM" id="MobiDB-lite"/>
    </source>
</evidence>
<dbReference type="STRING" id="310781.SAMN05216259_12819"/>
<accession>A0A1H0SIA4</accession>
<proteinExistence type="predicted"/>
<name>A0A1H0SIA4_9ACTN</name>
<keyword evidence="2" id="KW-0540">Nuclease</keyword>
<dbReference type="EMBL" id="FNIE01000028">
    <property type="protein sequence ID" value="SDP40958.1"/>
    <property type="molecule type" value="Genomic_DNA"/>
</dbReference>
<feature type="compositionally biased region" description="Low complexity" evidence="1">
    <location>
        <begin position="118"/>
        <end position="160"/>
    </location>
</feature>
<protein>
    <submittedName>
        <fullName evidence="2">mRNA-degrading endonuclease RelE, toxin component of the RelBE toxin-antitoxin system</fullName>
    </submittedName>
</protein>
<dbReference type="GO" id="GO:0004519">
    <property type="term" value="F:endonuclease activity"/>
    <property type="evidence" value="ECO:0007669"/>
    <property type="project" value="UniProtKB-KW"/>
</dbReference>
<keyword evidence="2" id="KW-0378">Hydrolase</keyword>
<evidence type="ECO:0000313" key="3">
    <source>
        <dbReference type="Proteomes" id="UP000199341"/>
    </source>
</evidence>
<dbReference type="RefSeq" id="WP_107408946.1">
    <property type="nucleotide sequence ID" value="NZ_FNIE01000028.1"/>
</dbReference>
<organism evidence="2 3">
    <name type="scientific">Actinacidiphila guanduensis</name>
    <dbReference type="NCBI Taxonomy" id="310781"/>
    <lineage>
        <taxon>Bacteria</taxon>
        <taxon>Bacillati</taxon>
        <taxon>Actinomycetota</taxon>
        <taxon>Actinomycetes</taxon>
        <taxon>Kitasatosporales</taxon>
        <taxon>Streptomycetaceae</taxon>
        <taxon>Actinacidiphila</taxon>
    </lineage>
</organism>
<feature type="region of interest" description="Disordered" evidence="1">
    <location>
        <begin position="104"/>
        <end position="160"/>
    </location>
</feature>
<keyword evidence="3" id="KW-1185">Reference proteome</keyword>
<keyword evidence="2" id="KW-0255">Endonuclease</keyword>
<dbReference type="OrthoDB" id="4305287at2"/>
<reference evidence="2 3" key="1">
    <citation type="submission" date="2016-10" db="EMBL/GenBank/DDBJ databases">
        <authorList>
            <person name="de Groot N.N."/>
        </authorList>
    </citation>
    <scope>NUCLEOTIDE SEQUENCE [LARGE SCALE GENOMIC DNA]</scope>
    <source>
        <strain evidence="2 3">CGMCC 4.2022</strain>
    </source>
</reference>
<evidence type="ECO:0000313" key="2">
    <source>
        <dbReference type="EMBL" id="SDP40958.1"/>
    </source>
</evidence>